<keyword evidence="1" id="KW-0175">Coiled coil</keyword>
<comment type="caution">
    <text evidence="4">The sequence shown here is derived from an EMBL/GenBank/DDBJ whole genome shotgun (WGS) entry which is preliminary data.</text>
</comment>
<dbReference type="Pfam" id="PF13873">
    <property type="entry name" value="Myb_DNA-bind_5"/>
    <property type="match status" value="1"/>
</dbReference>
<sequence>MAPPRRQRVQGSRGGHGARGDTRPPTGHDARGATRAQGSTRARGGMEGRRSGYDMRRSQAGGRRGQASFREEAEAELSTSPGSDASPLSPGEGTSRAGRRSRSKPKFPPFSRDETWALVVAYVERAECISGHRPSRSGQAAKDRLWKEITVAVNAVGRMLRRNLKNVKKRMRDLRRRLKEKLTLWAQQGMLQGKGVDPDHLQVLSQTERALLPIISLNTIFGEKAHGDTDDCHSAAPAAPASHQRTSQKITHTLIQRCSLLHNIRRRRRSGSPHCSQEWRKIWIIFCPWRPQLLEWEKNLHLMLGEVQALQTCMKCRHLHLSCLNIRQHWMRLDRHPVHLDPAPFSRLGKGWCSTWRDYGSKGGFLMHPVI</sequence>
<name>A0ABN9BZZ5_9NEOB</name>
<evidence type="ECO:0000259" key="3">
    <source>
        <dbReference type="Pfam" id="PF13873"/>
    </source>
</evidence>
<feature type="region of interest" description="Disordered" evidence="2">
    <location>
        <begin position="1"/>
        <end position="110"/>
    </location>
</feature>
<protein>
    <recommendedName>
        <fullName evidence="3">Myb/SANT-like DNA-binding domain-containing protein</fullName>
    </recommendedName>
</protein>
<dbReference type="PANTHER" id="PTHR23098:SF16">
    <property type="entry name" value="REGULATORY PROTEIN ZESTE"/>
    <property type="match status" value="1"/>
</dbReference>
<keyword evidence="5" id="KW-1185">Reference proteome</keyword>
<dbReference type="Proteomes" id="UP001162483">
    <property type="component" value="Unassembled WGS sequence"/>
</dbReference>
<dbReference type="PANTHER" id="PTHR23098">
    <property type="entry name" value="AGAP001331-PA-RELATED"/>
    <property type="match status" value="1"/>
</dbReference>
<feature type="compositionally biased region" description="Basic and acidic residues" evidence="2">
    <location>
        <begin position="44"/>
        <end position="57"/>
    </location>
</feature>
<feature type="coiled-coil region" evidence="1">
    <location>
        <begin position="157"/>
        <end position="184"/>
    </location>
</feature>
<evidence type="ECO:0000313" key="5">
    <source>
        <dbReference type="Proteomes" id="UP001162483"/>
    </source>
</evidence>
<proteinExistence type="predicted"/>
<evidence type="ECO:0000256" key="2">
    <source>
        <dbReference type="SAM" id="MobiDB-lite"/>
    </source>
</evidence>
<evidence type="ECO:0000313" key="4">
    <source>
        <dbReference type="EMBL" id="CAI9552997.1"/>
    </source>
</evidence>
<dbReference type="InterPro" id="IPR028002">
    <property type="entry name" value="Myb_DNA-bind_5"/>
</dbReference>
<dbReference type="EMBL" id="CATNWA010006874">
    <property type="protein sequence ID" value="CAI9552997.1"/>
    <property type="molecule type" value="Genomic_DNA"/>
</dbReference>
<feature type="domain" description="Myb/SANT-like DNA-binding" evidence="3">
    <location>
        <begin position="109"/>
        <end position="183"/>
    </location>
</feature>
<gene>
    <name evidence="4" type="ORF">SPARVUS_LOCUS3967502</name>
</gene>
<feature type="compositionally biased region" description="Basic and acidic residues" evidence="2">
    <location>
        <begin position="18"/>
        <end position="32"/>
    </location>
</feature>
<accession>A0ABN9BZZ5</accession>
<feature type="compositionally biased region" description="Low complexity" evidence="2">
    <location>
        <begin position="58"/>
        <end position="68"/>
    </location>
</feature>
<reference evidence="4" key="1">
    <citation type="submission" date="2023-05" db="EMBL/GenBank/DDBJ databases">
        <authorList>
            <person name="Stuckert A."/>
        </authorList>
    </citation>
    <scope>NUCLEOTIDE SEQUENCE</scope>
</reference>
<evidence type="ECO:0000256" key="1">
    <source>
        <dbReference type="SAM" id="Coils"/>
    </source>
</evidence>
<organism evidence="4 5">
    <name type="scientific">Staurois parvus</name>
    <dbReference type="NCBI Taxonomy" id="386267"/>
    <lineage>
        <taxon>Eukaryota</taxon>
        <taxon>Metazoa</taxon>
        <taxon>Chordata</taxon>
        <taxon>Craniata</taxon>
        <taxon>Vertebrata</taxon>
        <taxon>Euteleostomi</taxon>
        <taxon>Amphibia</taxon>
        <taxon>Batrachia</taxon>
        <taxon>Anura</taxon>
        <taxon>Neobatrachia</taxon>
        <taxon>Ranoidea</taxon>
        <taxon>Ranidae</taxon>
        <taxon>Staurois</taxon>
    </lineage>
</organism>